<dbReference type="InterPro" id="IPR036052">
    <property type="entry name" value="TrpB-like_PALP_sf"/>
</dbReference>
<evidence type="ECO:0000256" key="5">
    <source>
        <dbReference type="ARBA" id="ARBA00022679"/>
    </source>
</evidence>
<dbReference type="Pfam" id="PF00291">
    <property type="entry name" value="PALP"/>
    <property type="match status" value="1"/>
</dbReference>
<comment type="caution">
    <text evidence="9">The sequence shown here is derived from an EMBL/GenBank/DDBJ whole genome shotgun (WGS) entry which is preliminary data.</text>
</comment>
<evidence type="ECO:0000259" key="8">
    <source>
        <dbReference type="Pfam" id="PF00291"/>
    </source>
</evidence>
<sequence>MNQPVVTLFDNKITEIYHSPIDYRPNNIFFCLDNIIRSNVYMKYEAGNFSGSIKLKPALRMIEALEKENKINRDTVIVESSSGNLGIALSLIAASKGYKFLCVTDAMASRQSINLMKSYGAEVVVITERDENGGFLKKRIEYINSYLQNNHNCVWLNQYANPNNYLAHYYSTAKELLDSFYHIDYLFVGAGTTGTLMGCVKYFEEFSPKTTIVAVDNKGSVTFGLPPGKRNIPGLGTSRVPEILQTDKVSNLEIVSDQETIAMCREMVKRGYLVGGSTGTILAAIKRWKDVIEPHETVVMIAPDSGEKYIDTIYNDEWCEGIKDQH</sequence>
<dbReference type="EMBL" id="JAGSOY010000001">
    <property type="protein sequence ID" value="MBU2709619.1"/>
    <property type="molecule type" value="Genomic_DNA"/>
</dbReference>
<comment type="cofactor">
    <cofactor evidence="1">
        <name>pyridoxal 5'-phosphate</name>
        <dbReference type="ChEBI" id="CHEBI:597326"/>
    </cofactor>
</comment>
<evidence type="ECO:0000256" key="6">
    <source>
        <dbReference type="ARBA" id="ARBA00022898"/>
    </source>
</evidence>
<keyword evidence="6" id="KW-0663">Pyridoxal phosphate</keyword>
<dbReference type="InterPro" id="IPR023927">
    <property type="entry name" value="SbnA"/>
</dbReference>
<comment type="subunit">
    <text evidence="3">Homodimer.</text>
</comment>
<evidence type="ECO:0000313" key="10">
    <source>
        <dbReference type="Proteomes" id="UP000690515"/>
    </source>
</evidence>
<dbReference type="PANTHER" id="PTHR10314">
    <property type="entry name" value="CYSTATHIONINE BETA-SYNTHASE"/>
    <property type="match status" value="1"/>
</dbReference>
<keyword evidence="10" id="KW-1185">Reference proteome</keyword>
<comment type="catalytic activity">
    <reaction evidence="7">
        <text>O-acetyl-L-serine + hydrogen sulfide = L-cysteine + acetate</text>
        <dbReference type="Rhea" id="RHEA:14829"/>
        <dbReference type="ChEBI" id="CHEBI:29919"/>
        <dbReference type="ChEBI" id="CHEBI:30089"/>
        <dbReference type="ChEBI" id="CHEBI:35235"/>
        <dbReference type="ChEBI" id="CHEBI:58340"/>
        <dbReference type="EC" id="2.5.1.47"/>
    </reaction>
</comment>
<organism evidence="9 10">
    <name type="scientific">Zooshikella harenae</name>
    <dbReference type="NCBI Taxonomy" id="2827238"/>
    <lineage>
        <taxon>Bacteria</taxon>
        <taxon>Pseudomonadati</taxon>
        <taxon>Pseudomonadota</taxon>
        <taxon>Gammaproteobacteria</taxon>
        <taxon>Oceanospirillales</taxon>
        <taxon>Zooshikellaceae</taxon>
        <taxon>Zooshikella</taxon>
    </lineage>
</organism>
<comment type="pathway">
    <text evidence="2">Amino-acid biosynthesis; L-cysteine biosynthesis; L-cysteine from L-serine: step 2/2.</text>
</comment>
<evidence type="ECO:0000313" key="9">
    <source>
        <dbReference type="EMBL" id="MBU2709619.1"/>
    </source>
</evidence>
<accession>A0ABS5Z6K2</accession>
<gene>
    <name evidence="9" type="primary">sbnA</name>
    <name evidence="9" type="ORF">KCG35_00950</name>
</gene>
<reference evidence="9 10" key="1">
    <citation type="submission" date="2021-04" db="EMBL/GenBank/DDBJ databases">
        <authorList>
            <person name="Pira H."/>
            <person name="Risdian C."/>
            <person name="Wink J."/>
        </authorList>
    </citation>
    <scope>NUCLEOTIDE SEQUENCE [LARGE SCALE GENOMIC DNA]</scope>
    <source>
        <strain evidence="9 10">WH53</strain>
    </source>
</reference>
<dbReference type="RefSeq" id="WP_215817783.1">
    <property type="nucleotide sequence ID" value="NZ_JAGSOY010000001.1"/>
</dbReference>
<dbReference type="EC" id="2.5.1.47" evidence="4"/>
<evidence type="ECO:0000256" key="4">
    <source>
        <dbReference type="ARBA" id="ARBA00012681"/>
    </source>
</evidence>
<evidence type="ECO:0000256" key="1">
    <source>
        <dbReference type="ARBA" id="ARBA00001933"/>
    </source>
</evidence>
<dbReference type="InterPro" id="IPR001926">
    <property type="entry name" value="TrpB-like_PALP"/>
</dbReference>
<protein>
    <recommendedName>
        <fullName evidence="4">cysteine synthase</fullName>
        <ecNumber evidence="4">2.5.1.47</ecNumber>
    </recommendedName>
</protein>
<feature type="domain" description="Tryptophan synthase beta chain-like PALP" evidence="8">
    <location>
        <begin position="36"/>
        <end position="304"/>
    </location>
</feature>
<evidence type="ECO:0000256" key="7">
    <source>
        <dbReference type="ARBA" id="ARBA00047931"/>
    </source>
</evidence>
<evidence type="ECO:0000256" key="3">
    <source>
        <dbReference type="ARBA" id="ARBA00011738"/>
    </source>
</evidence>
<dbReference type="NCBIfam" id="TIGR03945">
    <property type="entry name" value="PLP_SbnA_fam"/>
    <property type="match status" value="1"/>
</dbReference>
<dbReference type="CDD" id="cd01561">
    <property type="entry name" value="CBS_like"/>
    <property type="match status" value="1"/>
</dbReference>
<name>A0ABS5Z6K2_9GAMM</name>
<dbReference type="Gene3D" id="3.40.50.1100">
    <property type="match status" value="2"/>
</dbReference>
<dbReference type="Proteomes" id="UP000690515">
    <property type="component" value="Unassembled WGS sequence"/>
</dbReference>
<evidence type="ECO:0000256" key="2">
    <source>
        <dbReference type="ARBA" id="ARBA00004962"/>
    </source>
</evidence>
<keyword evidence="5" id="KW-0808">Transferase</keyword>
<dbReference type="InterPro" id="IPR050214">
    <property type="entry name" value="Cys_Synth/Cystath_Beta-Synth"/>
</dbReference>
<proteinExistence type="predicted"/>
<dbReference type="SUPFAM" id="SSF53686">
    <property type="entry name" value="Tryptophan synthase beta subunit-like PLP-dependent enzymes"/>
    <property type="match status" value="1"/>
</dbReference>